<reference evidence="13 14" key="2">
    <citation type="submission" date="2018-08" db="EMBL/GenBank/DDBJ databases">
        <title>A genome reference for cultivated species of the human gut microbiota.</title>
        <authorList>
            <person name="Zou Y."/>
            <person name="Xue W."/>
            <person name="Luo G."/>
        </authorList>
    </citation>
    <scope>NUCLEOTIDE SEQUENCE [LARGE SCALE GENOMIC DNA]</scope>
    <source>
        <strain evidence="8 14">AF24-29LB</strain>
        <strain evidence="10 13">AM16-49B</strain>
        <strain evidence="9 15">AM31-16AC</strain>
    </source>
</reference>
<reference evidence="7" key="4">
    <citation type="submission" date="2023-07" db="EMBL/GenBank/DDBJ databases">
        <title>Whole Genome Sequencing of Colonoscopy isolates.</title>
        <authorList>
            <person name="Surve S.V."/>
            <person name="Valls R.A."/>
            <person name="Barrak K.E."/>
            <person name="Gardner T.B."/>
            <person name="O'Toole G.A."/>
        </authorList>
    </citation>
    <scope>NUCLEOTIDE SEQUENCE</scope>
    <source>
        <strain evidence="7">GP0119</strain>
    </source>
</reference>
<keyword evidence="1 3" id="KW-0812">Transmembrane</keyword>
<reference evidence="16 17" key="3">
    <citation type="journal article" date="2019" name="Nat. Med.">
        <title>A library of human gut bacterial isolates paired with longitudinal multiomics data enables mechanistic microbiome research.</title>
        <authorList>
            <person name="Poyet M."/>
            <person name="Groussin M."/>
            <person name="Gibbons S.M."/>
            <person name="Avila-Pacheco J."/>
            <person name="Jiang X."/>
            <person name="Kearney S.M."/>
            <person name="Perrotta A.R."/>
            <person name="Berdy B."/>
            <person name="Zhao S."/>
            <person name="Lieberman T.D."/>
            <person name="Swanson P.K."/>
            <person name="Smith M."/>
            <person name="Roesemann S."/>
            <person name="Alexander J.E."/>
            <person name="Rich S.A."/>
            <person name="Livny J."/>
            <person name="Vlamakis H."/>
            <person name="Clish C."/>
            <person name="Bullock K."/>
            <person name="Deik A."/>
            <person name="Scott J."/>
            <person name="Pierce K.A."/>
            <person name="Xavier R.J."/>
            <person name="Alm E.J."/>
        </authorList>
    </citation>
    <scope>NUCLEOTIDE SEQUENCE [LARGE SCALE GENOMIC DNA]</scope>
    <source>
        <strain evidence="6 16">BIOML-A19</strain>
        <strain evidence="5 18">BIOML-A21</strain>
        <strain evidence="4 17">BIOML-A31</strain>
    </source>
</reference>
<keyword evidence="1" id="KW-0472">Membrane</keyword>
<dbReference type="EMBL" id="VVYF01000028">
    <property type="protein sequence ID" value="KAA5486547.1"/>
    <property type="molecule type" value="Genomic_DNA"/>
</dbReference>
<evidence type="ECO:0000313" key="7">
    <source>
        <dbReference type="EMBL" id="MDO6358468.1"/>
    </source>
</evidence>
<reference evidence="11 12" key="1">
    <citation type="submission" date="2015-09" db="EMBL/GenBank/DDBJ databases">
        <authorList>
            <consortium name="Pathogen Informatics"/>
        </authorList>
    </citation>
    <scope>NUCLEOTIDE SEQUENCE [LARGE SCALE GENOMIC DNA]</scope>
    <source>
        <strain evidence="2 11">2789STDY5834880</strain>
        <strain evidence="3 12">2789STDY5834946</strain>
    </source>
</reference>
<dbReference type="EMBL" id="QRUO01000018">
    <property type="protein sequence ID" value="RGR68167.1"/>
    <property type="molecule type" value="Genomic_DNA"/>
</dbReference>
<dbReference type="STRING" id="47678.ERS852494_03305"/>
<evidence type="ECO:0000313" key="5">
    <source>
        <dbReference type="EMBL" id="KAA5486547.1"/>
    </source>
</evidence>
<dbReference type="EMBL" id="QRKD01000045">
    <property type="protein sequence ID" value="RHH84591.1"/>
    <property type="molecule type" value="Genomic_DNA"/>
</dbReference>
<evidence type="ECO:0000313" key="10">
    <source>
        <dbReference type="EMBL" id="RHH84591.1"/>
    </source>
</evidence>
<evidence type="ECO:0000313" key="2">
    <source>
        <dbReference type="EMBL" id="CUP87717.1"/>
    </source>
</evidence>
<organism evidence="3 12">
    <name type="scientific">Bacteroides caccae</name>
    <dbReference type="NCBI Taxonomy" id="47678"/>
    <lineage>
        <taxon>Bacteria</taxon>
        <taxon>Pseudomonadati</taxon>
        <taxon>Bacteroidota</taxon>
        <taxon>Bacteroidia</taxon>
        <taxon>Bacteroidales</taxon>
        <taxon>Bacteroidaceae</taxon>
        <taxon>Bacteroides</taxon>
    </lineage>
</organism>
<evidence type="ECO:0000313" key="13">
    <source>
        <dbReference type="Proteomes" id="UP000283512"/>
    </source>
</evidence>
<evidence type="ECO:0000313" key="6">
    <source>
        <dbReference type="EMBL" id="KAA5497305.1"/>
    </source>
</evidence>
<dbReference type="Proteomes" id="UP000491168">
    <property type="component" value="Unassembled WGS sequence"/>
</dbReference>
<evidence type="ECO:0000313" key="8">
    <source>
        <dbReference type="EMBL" id="RGR68167.1"/>
    </source>
</evidence>
<evidence type="ECO:0000313" key="16">
    <source>
        <dbReference type="Proteomes" id="UP000368418"/>
    </source>
</evidence>
<accession>A0A174W3Y8</accession>
<evidence type="ECO:0000313" key="18">
    <source>
        <dbReference type="Proteomes" id="UP000491168"/>
    </source>
</evidence>
<evidence type="ECO:0000313" key="9">
    <source>
        <dbReference type="EMBL" id="RHD46409.1"/>
    </source>
</evidence>
<keyword evidence="1" id="KW-1133">Transmembrane helix</keyword>
<gene>
    <name evidence="10" type="ORF">DW190_21325</name>
    <name evidence="9" type="ORF">DW794_14405</name>
    <name evidence="8" type="ORF">DWY26_16955</name>
    <name evidence="2" type="ORF">ERS852494_03305</name>
    <name evidence="3" type="ORF">ERS852558_03179</name>
    <name evidence="6" type="ORF">F2Y31_14245</name>
    <name evidence="5" type="ORF">F2Y35_20955</name>
    <name evidence="4" type="ORF">F2Y36_09070</name>
    <name evidence="7" type="ORF">Q4469_12360</name>
</gene>
<dbReference type="EMBL" id="JAUONL010000009">
    <property type="protein sequence ID" value="MDO6358468.1"/>
    <property type="molecule type" value="Genomic_DNA"/>
</dbReference>
<dbReference type="EMBL" id="VVYP01000009">
    <property type="protein sequence ID" value="KAA5463740.1"/>
    <property type="molecule type" value="Genomic_DNA"/>
</dbReference>
<dbReference type="Proteomes" id="UP000284205">
    <property type="component" value="Unassembled WGS sequence"/>
</dbReference>
<feature type="transmembrane region" description="Helical" evidence="1">
    <location>
        <begin position="49"/>
        <end position="67"/>
    </location>
</feature>
<dbReference type="Proteomes" id="UP001170023">
    <property type="component" value="Unassembled WGS sequence"/>
</dbReference>
<dbReference type="GeneID" id="75111256"/>
<dbReference type="EMBL" id="CZAI01000008">
    <property type="protein sequence ID" value="CUP87717.1"/>
    <property type="molecule type" value="Genomic_DNA"/>
</dbReference>
<feature type="transmembrane region" description="Helical" evidence="1">
    <location>
        <begin position="6"/>
        <end position="28"/>
    </location>
</feature>
<dbReference type="Proteomes" id="UP000283512">
    <property type="component" value="Unassembled WGS sequence"/>
</dbReference>
<dbReference type="InterPro" id="IPR029087">
    <property type="entry name" value="Imm17"/>
</dbReference>
<dbReference type="Pfam" id="PF15562">
    <property type="entry name" value="Imm17"/>
    <property type="match status" value="1"/>
</dbReference>
<evidence type="ECO:0000313" key="17">
    <source>
        <dbReference type="Proteomes" id="UP000475905"/>
    </source>
</evidence>
<evidence type="ECO:0000313" key="11">
    <source>
        <dbReference type="Proteomes" id="UP000095657"/>
    </source>
</evidence>
<evidence type="ECO:0000313" key="3">
    <source>
        <dbReference type="EMBL" id="CUQ41813.1"/>
    </source>
</evidence>
<evidence type="ECO:0000313" key="14">
    <source>
        <dbReference type="Proteomes" id="UP000284205"/>
    </source>
</evidence>
<proteinExistence type="predicted"/>
<evidence type="ECO:0000313" key="4">
    <source>
        <dbReference type="EMBL" id="KAA5463740.1"/>
    </source>
</evidence>
<dbReference type="AlphaFoldDB" id="A0A174W3Y8"/>
<dbReference type="Proteomes" id="UP000368418">
    <property type="component" value="Unassembled WGS sequence"/>
</dbReference>
<evidence type="ECO:0000313" key="15">
    <source>
        <dbReference type="Proteomes" id="UP000284689"/>
    </source>
</evidence>
<name>A0A174W3Y8_9BACE</name>
<dbReference type="RefSeq" id="WP_005678684.1">
    <property type="nucleotide sequence ID" value="NZ_CABMOQ010000021.1"/>
</dbReference>
<evidence type="ECO:0000256" key="1">
    <source>
        <dbReference type="SAM" id="Phobius"/>
    </source>
</evidence>
<dbReference type="Proteomes" id="UP000284689">
    <property type="component" value="Unassembled WGS sequence"/>
</dbReference>
<dbReference type="EMBL" id="CZBL01000014">
    <property type="protein sequence ID" value="CUQ41813.1"/>
    <property type="molecule type" value="Genomic_DNA"/>
</dbReference>
<dbReference type="EMBL" id="VVYD01000013">
    <property type="protein sequence ID" value="KAA5497305.1"/>
    <property type="molecule type" value="Genomic_DNA"/>
</dbReference>
<dbReference type="Proteomes" id="UP000095657">
    <property type="component" value="Unassembled WGS sequence"/>
</dbReference>
<dbReference type="Proteomes" id="UP000475905">
    <property type="component" value="Unassembled WGS sequence"/>
</dbReference>
<sequence>MTGQYIVQGIFALAGIISLLASLLNWNWFFTTRNAQTIVRNVGRNRARLFYGILGVILIGMAIFFFVETQKAIAIAVTSSPSTY</sequence>
<protein>
    <submittedName>
        <fullName evidence="7">Immunity 17 family protein</fullName>
    </submittedName>
    <submittedName>
        <fullName evidence="3">Putative transmembrane protein</fullName>
    </submittedName>
</protein>
<evidence type="ECO:0000313" key="12">
    <source>
        <dbReference type="Proteomes" id="UP000095725"/>
    </source>
</evidence>
<dbReference type="KEGG" id="bcac:CGC64_00235"/>
<dbReference type="Proteomes" id="UP000095725">
    <property type="component" value="Unassembled WGS sequence"/>
</dbReference>
<dbReference type="EMBL" id="QSJD01000023">
    <property type="protein sequence ID" value="RHD46409.1"/>
    <property type="molecule type" value="Genomic_DNA"/>
</dbReference>